<organism evidence="11 12">
    <name type="scientific">Stutzerimonas stutzeri</name>
    <name type="common">Pseudomonas stutzeri</name>
    <dbReference type="NCBI Taxonomy" id="316"/>
    <lineage>
        <taxon>Bacteria</taxon>
        <taxon>Pseudomonadati</taxon>
        <taxon>Pseudomonadota</taxon>
        <taxon>Gammaproteobacteria</taxon>
        <taxon>Pseudomonadales</taxon>
        <taxon>Pseudomonadaceae</taxon>
        <taxon>Stutzerimonas</taxon>
    </lineage>
</organism>
<dbReference type="InterPro" id="IPR013655">
    <property type="entry name" value="PAS_fold_3"/>
</dbReference>
<name>W8R089_STUST</name>
<dbReference type="EMBL" id="CP007441">
    <property type="protein sequence ID" value="AHL76305.1"/>
    <property type="molecule type" value="Genomic_DNA"/>
</dbReference>
<keyword evidence="2" id="KW-0812">Transmembrane</keyword>
<reference evidence="12" key="1">
    <citation type="journal article" date="2014" name="Genome Announc.">
        <title>Complete Genome Sequence of the Highly Transformable Pseudomonas stutzeri Strain 28a24.</title>
        <authorList>
            <person name="Smith B.A."/>
            <person name="Dougherty K.M."/>
            <person name="Baltrus D.A."/>
        </authorList>
    </citation>
    <scope>NUCLEOTIDE SEQUENCE [LARGE SCALE GENOMIC DNA]</scope>
    <source>
        <strain evidence="12">28a24</strain>
    </source>
</reference>
<dbReference type="SUPFAM" id="SSF58104">
    <property type="entry name" value="Methyl-accepting chemotaxis protein (MCP) signaling domain"/>
    <property type="match status" value="1"/>
</dbReference>
<proteinExistence type="predicted"/>
<sequence>MFNGHLKKQLEEQSAELSLLRQLRDQMSDTKLCIMLDPEFRMISVNHKFAQTLGYSAEQLKGRAMSDIVPAYVKTLPCFQNFRSAMSRLASISDNYRFLHTDGSLAWLHIDWYPIKNEQGSLLHIRGLAREVSKELQQAKENEAFINALLRSTAVIQFNLDGTVVTANERFLQGMGYSLKQIVGKHHSMFCTSAEVSSQQYKTFWQTLNRGEFVADRFKRIDSQGRDVWLEASYNPVHDTEGKLFKVVKFASVISEQVAREQEVREAATIAFDVSRQTDTSAERGAVVIKDTVATMQRIAKEVESATHGIEALGQQSHLISSIVQTIGGIAAQTNLLALNAAIEAARAGEQGRGFAVVADEVRQLAGRTSAATEEIVSVVQKNQALVDEAVQEMANSREQAAQGLSLANQAGAVIVEIQDGAKQVVSAVGRFANELK</sequence>
<dbReference type="GO" id="GO:0016020">
    <property type="term" value="C:membrane"/>
    <property type="evidence" value="ECO:0007669"/>
    <property type="project" value="UniProtKB-SubCell"/>
</dbReference>
<dbReference type="Pfam" id="PF13426">
    <property type="entry name" value="PAS_9"/>
    <property type="match status" value="1"/>
</dbReference>
<gene>
    <name evidence="11" type="ORF">CH92_14895</name>
</gene>
<comment type="subcellular location">
    <subcellularLocation>
        <location evidence="1">Membrane</location>
        <topology evidence="1">Multi-pass membrane protein</topology>
    </subcellularLocation>
</comment>
<dbReference type="NCBIfam" id="TIGR00229">
    <property type="entry name" value="sensory_box"/>
    <property type="match status" value="2"/>
</dbReference>
<dbReference type="InterPro" id="IPR000700">
    <property type="entry name" value="PAS-assoc_C"/>
</dbReference>
<dbReference type="PROSITE" id="PS50112">
    <property type="entry name" value="PAS"/>
    <property type="match status" value="1"/>
</dbReference>
<protein>
    <submittedName>
        <fullName evidence="11">Chemotaxis protein</fullName>
    </submittedName>
</protein>
<dbReference type="PANTHER" id="PTHR32089">
    <property type="entry name" value="METHYL-ACCEPTING CHEMOTAXIS PROTEIN MCPB"/>
    <property type="match status" value="1"/>
</dbReference>
<evidence type="ECO:0000256" key="3">
    <source>
        <dbReference type="ARBA" id="ARBA00022989"/>
    </source>
</evidence>
<dbReference type="Pfam" id="PF00015">
    <property type="entry name" value="MCPsignal"/>
    <property type="match status" value="1"/>
</dbReference>
<dbReference type="SUPFAM" id="SSF55785">
    <property type="entry name" value="PYP-like sensor domain (PAS domain)"/>
    <property type="match status" value="2"/>
</dbReference>
<reference evidence="11 12" key="2">
    <citation type="submission" date="2014-03" db="EMBL/GenBank/DDBJ databases">
        <authorList>
            <person name="Baltrus D."/>
            <person name="Dougherty K."/>
        </authorList>
    </citation>
    <scope>NUCLEOTIDE SEQUENCE</scope>
    <source>
        <strain evidence="11 12">28a24</strain>
    </source>
</reference>
<feature type="domain" description="PAC" evidence="10">
    <location>
        <begin position="214"/>
        <end position="266"/>
    </location>
</feature>
<feature type="domain" description="PAS" evidence="9">
    <location>
        <begin position="142"/>
        <end position="185"/>
    </location>
</feature>
<evidence type="ECO:0000256" key="7">
    <source>
        <dbReference type="SAM" id="Coils"/>
    </source>
</evidence>
<dbReference type="PROSITE" id="PS50113">
    <property type="entry name" value="PAC"/>
    <property type="match status" value="2"/>
</dbReference>
<dbReference type="GO" id="GO:0007165">
    <property type="term" value="P:signal transduction"/>
    <property type="evidence" value="ECO:0007669"/>
    <property type="project" value="UniProtKB-KW"/>
</dbReference>
<dbReference type="Gene3D" id="1.10.287.950">
    <property type="entry name" value="Methyl-accepting chemotaxis protein"/>
    <property type="match status" value="1"/>
</dbReference>
<keyword evidence="5 6" id="KW-0807">Transducer</keyword>
<dbReference type="InterPro" id="IPR004089">
    <property type="entry name" value="MCPsignal_dom"/>
</dbReference>
<evidence type="ECO:0000313" key="12">
    <source>
        <dbReference type="Proteomes" id="UP000019522"/>
    </source>
</evidence>
<dbReference type="PROSITE" id="PS50111">
    <property type="entry name" value="CHEMOTAXIS_TRANSDUC_2"/>
    <property type="match status" value="1"/>
</dbReference>
<dbReference type="InterPro" id="IPR035965">
    <property type="entry name" value="PAS-like_dom_sf"/>
</dbReference>
<evidence type="ECO:0000256" key="2">
    <source>
        <dbReference type="ARBA" id="ARBA00022692"/>
    </source>
</evidence>
<evidence type="ECO:0000259" key="9">
    <source>
        <dbReference type="PROSITE" id="PS50112"/>
    </source>
</evidence>
<keyword evidence="3" id="KW-1133">Transmembrane helix</keyword>
<dbReference type="InterPro" id="IPR001610">
    <property type="entry name" value="PAC"/>
</dbReference>
<dbReference type="SMART" id="SM00086">
    <property type="entry name" value="PAC"/>
    <property type="match status" value="2"/>
</dbReference>
<evidence type="ECO:0000259" key="10">
    <source>
        <dbReference type="PROSITE" id="PS50113"/>
    </source>
</evidence>
<dbReference type="OrthoDB" id="9765776at2"/>
<evidence type="ECO:0000256" key="6">
    <source>
        <dbReference type="PROSITE-ProRule" id="PRU00284"/>
    </source>
</evidence>
<dbReference type="GO" id="GO:0006935">
    <property type="term" value="P:chemotaxis"/>
    <property type="evidence" value="ECO:0007669"/>
    <property type="project" value="UniProtKB-ARBA"/>
</dbReference>
<keyword evidence="7" id="KW-0175">Coiled coil</keyword>
<dbReference type="Gene3D" id="3.30.450.20">
    <property type="entry name" value="PAS domain"/>
    <property type="match status" value="2"/>
</dbReference>
<evidence type="ECO:0000256" key="4">
    <source>
        <dbReference type="ARBA" id="ARBA00023136"/>
    </source>
</evidence>
<dbReference type="RefSeq" id="WP_025242511.1">
    <property type="nucleotide sequence ID" value="NZ_CP007441.1"/>
</dbReference>
<keyword evidence="4" id="KW-0472">Membrane</keyword>
<accession>W8R089</accession>
<dbReference type="KEGG" id="pstt:CH92_14895"/>
<dbReference type="AlphaFoldDB" id="W8R089"/>
<evidence type="ECO:0000313" key="11">
    <source>
        <dbReference type="EMBL" id="AHL76305.1"/>
    </source>
</evidence>
<dbReference type="SMART" id="SM00283">
    <property type="entry name" value="MA"/>
    <property type="match status" value="1"/>
</dbReference>
<feature type="domain" description="PAC" evidence="10">
    <location>
        <begin position="92"/>
        <end position="144"/>
    </location>
</feature>
<dbReference type="CDD" id="cd00130">
    <property type="entry name" value="PAS"/>
    <property type="match status" value="2"/>
</dbReference>
<dbReference type="PATRIC" id="fig|316.77.peg.2979"/>
<evidence type="ECO:0000256" key="1">
    <source>
        <dbReference type="ARBA" id="ARBA00004141"/>
    </source>
</evidence>
<feature type="domain" description="Methyl-accepting transducer" evidence="8">
    <location>
        <begin position="251"/>
        <end position="437"/>
    </location>
</feature>
<evidence type="ECO:0000259" key="8">
    <source>
        <dbReference type="PROSITE" id="PS50111"/>
    </source>
</evidence>
<dbReference type="Proteomes" id="UP000019522">
    <property type="component" value="Chromosome"/>
</dbReference>
<dbReference type="SMART" id="SM00091">
    <property type="entry name" value="PAS"/>
    <property type="match status" value="2"/>
</dbReference>
<dbReference type="Pfam" id="PF08447">
    <property type="entry name" value="PAS_3"/>
    <property type="match status" value="1"/>
</dbReference>
<evidence type="ECO:0000256" key="5">
    <source>
        <dbReference type="ARBA" id="ARBA00023224"/>
    </source>
</evidence>
<dbReference type="PANTHER" id="PTHR32089:SF119">
    <property type="entry name" value="METHYL-ACCEPTING CHEMOTAXIS PROTEIN CTPL"/>
    <property type="match status" value="1"/>
</dbReference>
<feature type="coiled-coil region" evidence="7">
    <location>
        <begin position="3"/>
        <end position="30"/>
    </location>
</feature>
<dbReference type="InterPro" id="IPR000014">
    <property type="entry name" value="PAS"/>
</dbReference>